<feature type="transmembrane region" description="Helical" evidence="9">
    <location>
        <begin position="6"/>
        <end position="28"/>
    </location>
</feature>
<organism evidence="10 11">
    <name type="scientific">Chelatococcus asaccharovorans</name>
    <dbReference type="NCBI Taxonomy" id="28210"/>
    <lineage>
        <taxon>Bacteria</taxon>
        <taxon>Pseudomonadati</taxon>
        <taxon>Pseudomonadota</taxon>
        <taxon>Alphaproteobacteria</taxon>
        <taxon>Hyphomicrobiales</taxon>
        <taxon>Chelatococcaceae</taxon>
        <taxon>Chelatococcus</taxon>
    </lineage>
</organism>
<evidence type="ECO:0000256" key="7">
    <source>
        <dbReference type="ARBA" id="ARBA00023136"/>
    </source>
</evidence>
<dbReference type="RefSeq" id="WP_110374261.1">
    <property type="nucleotide sequence ID" value="NZ_JAHBRY010000001.1"/>
</dbReference>
<evidence type="ECO:0000256" key="5">
    <source>
        <dbReference type="ARBA" id="ARBA00022970"/>
    </source>
</evidence>
<feature type="transmembrane region" description="Helical" evidence="9">
    <location>
        <begin position="191"/>
        <end position="216"/>
    </location>
</feature>
<dbReference type="CDD" id="cd06582">
    <property type="entry name" value="TM_PBP1_LivH_like"/>
    <property type="match status" value="1"/>
</dbReference>
<evidence type="ECO:0000256" key="3">
    <source>
        <dbReference type="ARBA" id="ARBA00022475"/>
    </source>
</evidence>
<comment type="subcellular location">
    <subcellularLocation>
        <location evidence="1">Cell membrane</location>
        <topology evidence="1">Multi-pass membrane protein</topology>
    </subcellularLocation>
</comment>
<dbReference type="EMBL" id="QJJK01000003">
    <property type="protein sequence ID" value="PXW61997.1"/>
    <property type="molecule type" value="Genomic_DNA"/>
</dbReference>
<dbReference type="InterPro" id="IPR001851">
    <property type="entry name" value="ABC_transp_permease"/>
</dbReference>
<evidence type="ECO:0000256" key="9">
    <source>
        <dbReference type="SAM" id="Phobius"/>
    </source>
</evidence>
<keyword evidence="7 9" id="KW-0472">Membrane</keyword>
<name>A0A2V3UBZ6_9HYPH</name>
<keyword evidence="11" id="KW-1185">Reference proteome</keyword>
<feature type="transmembrane region" description="Helical" evidence="9">
    <location>
        <begin position="145"/>
        <end position="162"/>
    </location>
</feature>
<evidence type="ECO:0000256" key="1">
    <source>
        <dbReference type="ARBA" id="ARBA00004651"/>
    </source>
</evidence>
<protein>
    <submittedName>
        <fullName evidence="10">Amino acid/amide ABC transporter membrane protein 1 (HAAT family)</fullName>
    </submittedName>
</protein>
<dbReference type="PANTHER" id="PTHR11795:SF452">
    <property type="entry name" value="ABC TRANSPORTER PERMEASE PROTEIN"/>
    <property type="match status" value="1"/>
</dbReference>
<keyword evidence="2" id="KW-0813">Transport</keyword>
<feature type="transmembrane region" description="Helical" evidence="9">
    <location>
        <begin position="67"/>
        <end position="85"/>
    </location>
</feature>
<dbReference type="Proteomes" id="UP000248021">
    <property type="component" value="Unassembled WGS sequence"/>
</dbReference>
<comment type="similarity">
    <text evidence="8">Belongs to the binding-protein-dependent transport system permease family. LivHM subfamily.</text>
</comment>
<reference evidence="10 11" key="1">
    <citation type="submission" date="2018-05" db="EMBL/GenBank/DDBJ databases">
        <title>Genomic Encyclopedia of Type Strains, Phase IV (KMG-IV): sequencing the most valuable type-strain genomes for metagenomic binning, comparative biology and taxonomic classification.</title>
        <authorList>
            <person name="Goeker M."/>
        </authorList>
    </citation>
    <scope>NUCLEOTIDE SEQUENCE [LARGE SCALE GENOMIC DNA]</scope>
    <source>
        <strain evidence="10 11">DSM 6462</strain>
    </source>
</reference>
<dbReference type="PANTHER" id="PTHR11795">
    <property type="entry name" value="BRANCHED-CHAIN AMINO ACID TRANSPORT SYSTEM PERMEASE PROTEIN LIVH"/>
    <property type="match status" value="1"/>
</dbReference>
<feature type="transmembrane region" description="Helical" evidence="9">
    <location>
        <begin position="259"/>
        <end position="280"/>
    </location>
</feature>
<accession>A0A2V3UBZ6</accession>
<evidence type="ECO:0000313" key="11">
    <source>
        <dbReference type="Proteomes" id="UP000248021"/>
    </source>
</evidence>
<feature type="transmembrane region" description="Helical" evidence="9">
    <location>
        <begin position="97"/>
        <end position="118"/>
    </location>
</feature>
<evidence type="ECO:0000256" key="2">
    <source>
        <dbReference type="ARBA" id="ARBA00022448"/>
    </source>
</evidence>
<evidence type="ECO:0000256" key="8">
    <source>
        <dbReference type="ARBA" id="ARBA00037998"/>
    </source>
</evidence>
<feature type="transmembrane region" description="Helical" evidence="9">
    <location>
        <begin position="228"/>
        <end position="253"/>
    </location>
</feature>
<dbReference type="AlphaFoldDB" id="A0A2V3UBZ6"/>
<evidence type="ECO:0000256" key="6">
    <source>
        <dbReference type="ARBA" id="ARBA00022989"/>
    </source>
</evidence>
<comment type="caution">
    <text evidence="10">The sequence shown here is derived from an EMBL/GenBank/DDBJ whole genome shotgun (WGS) entry which is preliminary data.</text>
</comment>
<keyword evidence="6 9" id="KW-1133">Transmembrane helix</keyword>
<keyword evidence="4 9" id="KW-0812">Transmembrane</keyword>
<keyword evidence="3" id="KW-1003">Cell membrane</keyword>
<dbReference type="OrthoDB" id="9810089at2"/>
<proteinExistence type="inferred from homology"/>
<feature type="transmembrane region" description="Helical" evidence="9">
    <location>
        <begin position="40"/>
        <end position="61"/>
    </location>
</feature>
<evidence type="ECO:0000313" key="10">
    <source>
        <dbReference type="EMBL" id="PXW61997.1"/>
    </source>
</evidence>
<keyword evidence="5" id="KW-0029">Amino-acid transport</keyword>
<dbReference type="GO" id="GO:0022857">
    <property type="term" value="F:transmembrane transporter activity"/>
    <property type="evidence" value="ECO:0007669"/>
    <property type="project" value="InterPro"/>
</dbReference>
<dbReference type="GO" id="GO:0005886">
    <property type="term" value="C:plasma membrane"/>
    <property type="evidence" value="ECO:0007669"/>
    <property type="project" value="UniProtKB-SubCell"/>
</dbReference>
<evidence type="ECO:0000256" key="4">
    <source>
        <dbReference type="ARBA" id="ARBA00022692"/>
    </source>
</evidence>
<dbReference type="InterPro" id="IPR052157">
    <property type="entry name" value="BCAA_transport_permease"/>
</dbReference>
<dbReference type="GO" id="GO:0006865">
    <property type="term" value="P:amino acid transport"/>
    <property type="evidence" value="ECO:0007669"/>
    <property type="project" value="UniProtKB-KW"/>
</dbReference>
<dbReference type="Pfam" id="PF02653">
    <property type="entry name" value="BPD_transp_2"/>
    <property type="match status" value="1"/>
</dbReference>
<sequence length="290" mass="30581">MLAQQVVNGIVLGSIYALSALGFTLIFGAARLVNFAYGEILMLGAFFTLTLMSALGLPFFAALPAGMAATALLSVILFYLTIRPLTRKSYTSLQGELQVILVTLGLLYVLRESAFIIWGSAPRKIEMGISGIVMLGDVVLTRQRLVVILIMAIMVTALYLMLYRTRIGKALRAIAQNREGAAAIGLDGDRIIAFVFAVSGALACVAGSLLGTLYAVEPAMGGAPLLKAFVIVIFGGLGSVPGAIAGGLLLGLIETLAGAYISFAFKDIFTFLLLIAVLLLRPAGLFGRTR</sequence>
<gene>
    <name evidence="10" type="ORF">C7450_103519</name>
</gene>